<evidence type="ECO:0000313" key="2">
    <source>
        <dbReference type="EMBL" id="GJT49657.1"/>
    </source>
</evidence>
<accession>A0ABQ5EFS7</accession>
<comment type="caution">
    <text evidence="2">The sequence shown here is derived from an EMBL/GenBank/DDBJ whole genome shotgun (WGS) entry which is preliminary data.</text>
</comment>
<reference evidence="2" key="2">
    <citation type="submission" date="2022-01" db="EMBL/GenBank/DDBJ databases">
        <authorList>
            <person name="Yamashiro T."/>
            <person name="Shiraishi A."/>
            <person name="Satake H."/>
            <person name="Nakayama K."/>
        </authorList>
    </citation>
    <scope>NUCLEOTIDE SEQUENCE</scope>
</reference>
<keyword evidence="3" id="KW-1185">Reference proteome</keyword>
<evidence type="ECO:0000256" key="1">
    <source>
        <dbReference type="SAM" id="MobiDB-lite"/>
    </source>
</evidence>
<reference evidence="2" key="1">
    <citation type="journal article" date="2022" name="Int. J. Mol. Sci.">
        <title>Draft Genome of Tanacetum Coccineum: Genomic Comparison of Closely Related Tanacetum-Family Plants.</title>
        <authorList>
            <person name="Yamashiro T."/>
            <person name="Shiraishi A."/>
            <person name="Nakayama K."/>
            <person name="Satake H."/>
        </authorList>
    </citation>
    <scope>NUCLEOTIDE SEQUENCE</scope>
</reference>
<evidence type="ECO:0000313" key="3">
    <source>
        <dbReference type="Proteomes" id="UP001151760"/>
    </source>
</evidence>
<proteinExistence type="predicted"/>
<dbReference type="EMBL" id="BQNB010016256">
    <property type="protein sequence ID" value="GJT49657.1"/>
    <property type="molecule type" value="Genomic_DNA"/>
</dbReference>
<sequence length="183" mass="20301">MSSANVFCHVLDECLKHIVSDVEKNLKNPRQAARGVQVGPNVAFKPIKQVYRHDSDRNNASSSGKKKQHAVAGKKSAGKGPNSDMFSSDHGFLNVASSSTSTTPIVERIDKIERQIIDGKFTLVDDNGQPLPKVVSTTNKHSDSEVENVLVETMEDNKHDDDYDPYDDDLYENQDMSENLQVI</sequence>
<dbReference type="Proteomes" id="UP001151760">
    <property type="component" value="Unassembled WGS sequence"/>
</dbReference>
<protein>
    <submittedName>
        <fullName evidence="2">Uncharacterized protein</fullName>
    </submittedName>
</protein>
<feature type="region of interest" description="Disordered" evidence="1">
    <location>
        <begin position="50"/>
        <end position="87"/>
    </location>
</feature>
<name>A0ABQ5EFS7_9ASTR</name>
<gene>
    <name evidence="2" type="ORF">Tco_0975814</name>
</gene>
<organism evidence="2 3">
    <name type="scientific">Tanacetum coccineum</name>
    <dbReference type="NCBI Taxonomy" id="301880"/>
    <lineage>
        <taxon>Eukaryota</taxon>
        <taxon>Viridiplantae</taxon>
        <taxon>Streptophyta</taxon>
        <taxon>Embryophyta</taxon>
        <taxon>Tracheophyta</taxon>
        <taxon>Spermatophyta</taxon>
        <taxon>Magnoliopsida</taxon>
        <taxon>eudicotyledons</taxon>
        <taxon>Gunneridae</taxon>
        <taxon>Pentapetalae</taxon>
        <taxon>asterids</taxon>
        <taxon>campanulids</taxon>
        <taxon>Asterales</taxon>
        <taxon>Asteraceae</taxon>
        <taxon>Asteroideae</taxon>
        <taxon>Anthemideae</taxon>
        <taxon>Anthemidinae</taxon>
        <taxon>Tanacetum</taxon>
    </lineage>
</organism>